<keyword evidence="5" id="KW-1185">Reference proteome</keyword>
<name>A0AAD5CXS8_AMBAR</name>
<dbReference type="Pfam" id="PF06075">
    <property type="entry name" value="DUF936"/>
    <property type="match status" value="1"/>
</dbReference>
<evidence type="ECO:0000259" key="3">
    <source>
        <dbReference type="Pfam" id="PF21647"/>
    </source>
</evidence>
<sequence>MASLTPGILSKLLQTLDNPTAKVAGDHRSPLLQVIGIVPRDDVFANNKRFYLKLSDSIHSAYVIVPDADVDLILNDKVQLGQFVHVTRFDSGSPVPIVRGIKPVPRRRACVGEPKDLISSDVLVIGNNNNNKNNNIKKKKKKEEGSRRVSLANVEGSRRLSLSNRKVCVEVEGSRRLSLDLTVRKGWDRSPVPVVKNRRSGLEGNGGSGMKVVVEPSSPVCSTPEDALRLVRFKFLTSLNQAFNDRFKDKVRSAKKSSSLKDLVLKPPNLNLAPLKNKNVIVSEKSISKPIKKDLKASFDNIPVPTNLTKLPITARTCPDSKISWDSVSPTIRQLGKEAICHRNLGFSSAVHALKESSAMENILQCMSRFAEICELAETSRNPLVEQFLNFYHKLQTSAAVVNALIDSKSTADKTKGQPRNSALWVQAALETNLGKFTLFTMEDNRKIQDSEGNYHIVLENASDKIQVENRSPGNKKSPRTQEPVASRVRRGGSSPTVKNKSPERVKWSKGSGLKETVKLAEELLLVSRKWFLNYLEESLNNGFWSTKGEDSGAAVGLLGQLKRVNQWLDDSVADENVENLRKKIYGFLLNHVQKAAR</sequence>
<evidence type="ECO:0000313" key="4">
    <source>
        <dbReference type="EMBL" id="KAI7749392.1"/>
    </source>
</evidence>
<dbReference type="Pfam" id="PF21647">
    <property type="entry name" value="DUF6857"/>
    <property type="match status" value="1"/>
</dbReference>
<feature type="domain" description="DUF936" evidence="2">
    <location>
        <begin position="4"/>
        <end position="118"/>
    </location>
</feature>
<comment type="caution">
    <text evidence="4">The sequence shown here is derived from an EMBL/GenBank/DDBJ whole genome shotgun (WGS) entry which is preliminary data.</text>
</comment>
<accession>A0AAD5CXS8</accession>
<proteinExistence type="predicted"/>
<organism evidence="4 5">
    <name type="scientific">Ambrosia artemisiifolia</name>
    <name type="common">Common ragweed</name>
    <dbReference type="NCBI Taxonomy" id="4212"/>
    <lineage>
        <taxon>Eukaryota</taxon>
        <taxon>Viridiplantae</taxon>
        <taxon>Streptophyta</taxon>
        <taxon>Embryophyta</taxon>
        <taxon>Tracheophyta</taxon>
        <taxon>Spermatophyta</taxon>
        <taxon>Magnoliopsida</taxon>
        <taxon>eudicotyledons</taxon>
        <taxon>Gunneridae</taxon>
        <taxon>Pentapetalae</taxon>
        <taxon>asterids</taxon>
        <taxon>campanulids</taxon>
        <taxon>Asterales</taxon>
        <taxon>Asteraceae</taxon>
        <taxon>Asteroideae</taxon>
        <taxon>Heliantheae alliance</taxon>
        <taxon>Heliantheae</taxon>
        <taxon>Ambrosia</taxon>
    </lineage>
</organism>
<evidence type="ECO:0000256" key="1">
    <source>
        <dbReference type="SAM" id="MobiDB-lite"/>
    </source>
</evidence>
<feature type="region of interest" description="Disordered" evidence="1">
    <location>
        <begin position="129"/>
        <end position="149"/>
    </location>
</feature>
<dbReference type="PANTHER" id="PTHR31928">
    <property type="entry name" value="EXPRESSED PROTEIN"/>
    <property type="match status" value="1"/>
</dbReference>
<dbReference type="PANTHER" id="PTHR31928:SF7">
    <property type="entry name" value="FACTOR 1-DELTA, PUTATIVE (DUF936)-RELATED"/>
    <property type="match status" value="1"/>
</dbReference>
<feature type="domain" description="DUF6857" evidence="3">
    <location>
        <begin position="316"/>
        <end position="597"/>
    </location>
</feature>
<dbReference type="AlphaFoldDB" id="A0AAD5CXS8"/>
<feature type="region of interest" description="Disordered" evidence="1">
    <location>
        <begin position="466"/>
        <end position="508"/>
    </location>
</feature>
<dbReference type="InterPro" id="IPR048297">
    <property type="entry name" value="DUF936_dom_pln"/>
</dbReference>
<dbReference type="InterPro" id="IPR010341">
    <property type="entry name" value="DUF936_pln"/>
</dbReference>
<dbReference type="EMBL" id="JAMZMK010006374">
    <property type="protein sequence ID" value="KAI7749392.1"/>
    <property type="molecule type" value="Genomic_DNA"/>
</dbReference>
<evidence type="ECO:0000313" key="5">
    <source>
        <dbReference type="Proteomes" id="UP001206925"/>
    </source>
</evidence>
<gene>
    <name evidence="4" type="ORF">M8C21_023941</name>
</gene>
<evidence type="ECO:0000259" key="2">
    <source>
        <dbReference type="Pfam" id="PF06075"/>
    </source>
</evidence>
<protein>
    <submittedName>
        <fullName evidence="4">Uncharacterized protein</fullName>
    </submittedName>
</protein>
<dbReference type="Proteomes" id="UP001206925">
    <property type="component" value="Unassembled WGS sequence"/>
</dbReference>
<dbReference type="InterPro" id="IPR049172">
    <property type="entry name" value="DUF6857_pln"/>
</dbReference>
<reference evidence="4" key="1">
    <citation type="submission" date="2022-06" db="EMBL/GenBank/DDBJ databases">
        <title>Uncovering the hologenomic basis of an extraordinary plant invasion.</title>
        <authorList>
            <person name="Bieker V.C."/>
            <person name="Martin M.D."/>
            <person name="Gilbert T."/>
            <person name="Hodgins K."/>
            <person name="Battlay P."/>
            <person name="Petersen B."/>
            <person name="Wilson J."/>
        </authorList>
    </citation>
    <scope>NUCLEOTIDE SEQUENCE</scope>
    <source>
        <strain evidence="4">AA19_3_7</strain>
        <tissue evidence="4">Leaf</tissue>
    </source>
</reference>